<dbReference type="InterPro" id="IPR000504">
    <property type="entry name" value="RRM_dom"/>
</dbReference>
<comment type="caution">
    <text evidence="5">The sequence shown here is derived from an EMBL/GenBank/DDBJ whole genome shotgun (WGS) entry which is preliminary data.</text>
</comment>
<feature type="compositionally biased region" description="Pro residues" evidence="3">
    <location>
        <begin position="341"/>
        <end position="353"/>
    </location>
</feature>
<sequence length="856" mass="94117">MSTSSAEYRRAVEEEREQEAVQSARAAASSTQKRTDKMTPSEIEKRRVERKHKAEKAYMFTRLTEQFASKTRPSIAKQRQERKAAKSRGSRVRLVVPAGQSRKEDWTEETVAGVSAQWEDSKRRGAGGHRGRMASRSRSRSHDKSRLHEKAPPPPPAEEEELPPPAADAVDDGSDGELPFPYNQMGNSGVSDDDEDPLGYGDDSPTSGGPEGEGQAKEENSASKAEDNTPWWQRFHPAKPPPPKPEGMNDDDMAAQFGYGDDDDDLTAAFGGGPSTTAPPSVTAATWGSAQYAGQQQPWGQPAGQPGNPTFQPRQMNAPLPPQFPPPPPVAGAGGYGQQQQPPPPPPRAPPPSTLILSNIPSDVSLPALFQHCQKYGEVSGVHCKLEEGNATVEFTNRQSAIAMMAEPVLGHPEIQVKWQVTNLPAGAPSVMPQMSGPGGASPGGGRQGGGGRGGYREGGGKGFRQQQPRHAGNLVLENAEHQHQRAAREAKQAQEMQRVAVLSRMSETVKQLLSKLTDEKTSEAQREMYKKMLGELGGEEVVEKVKEQMHALSEDMQKEKAEKAKARDAAIRARYAGMQALQKNQSKESQDRMTLDNRPRAVLLEEMDSDFDSVPVVMEYFRVLDVKGVRDFIWREDSCIVRFESRWAAEEFVKQSTKYPFKCSYLANETADAAAKVTEPTQPLPPEAGAVIGAEVEGIPEDDEQPAVEQQGGGDPQQDDEAQQQAEVMEVGEDEDRPAYLESTDLKKLRVPIDRLFERAVPSATSSALSRSFDRYMTGPEGKWLEEVRKVAKLESIKYCDYGKERFIVLLAPSSVSLEDGRLCLEAHASYYDVHNQMAELERKDPRLKPSESKK</sequence>
<protein>
    <recommendedName>
        <fullName evidence="4">RRM domain-containing protein</fullName>
    </recommendedName>
</protein>
<dbReference type="InterPro" id="IPR035979">
    <property type="entry name" value="RBD_domain_sf"/>
</dbReference>
<dbReference type="InterPro" id="IPR012677">
    <property type="entry name" value="Nucleotide-bd_a/b_plait_sf"/>
</dbReference>
<feature type="compositionally biased region" description="Low complexity" evidence="3">
    <location>
        <begin position="275"/>
        <end position="307"/>
    </location>
</feature>
<dbReference type="SMART" id="SM00360">
    <property type="entry name" value="RRM"/>
    <property type="match status" value="1"/>
</dbReference>
<dbReference type="PROSITE" id="PS50102">
    <property type="entry name" value="RRM"/>
    <property type="match status" value="1"/>
</dbReference>
<accession>A0A7J6L343</accession>
<dbReference type="GO" id="GO:0003723">
    <property type="term" value="F:RNA binding"/>
    <property type="evidence" value="ECO:0007669"/>
    <property type="project" value="UniProtKB-UniRule"/>
</dbReference>
<reference evidence="5 6" key="1">
    <citation type="submission" date="2020-04" db="EMBL/GenBank/DDBJ databases">
        <title>Perkinsus olseni comparative genomics.</title>
        <authorList>
            <person name="Bogema D.R."/>
        </authorList>
    </citation>
    <scope>NUCLEOTIDE SEQUENCE [LARGE SCALE GENOMIC DNA]</scope>
    <source>
        <strain evidence="5">ATCC PRA-179</strain>
    </source>
</reference>
<evidence type="ECO:0000256" key="1">
    <source>
        <dbReference type="PROSITE-ProRule" id="PRU00176"/>
    </source>
</evidence>
<dbReference type="Proteomes" id="UP000570595">
    <property type="component" value="Unassembled WGS sequence"/>
</dbReference>
<evidence type="ECO:0000256" key="2">
    <source>
        <dbReference type="SAM" id="Coils"/>
    </source>
</evidence>
<feature type="compositionally biased region" description="Gly residues" evidence="3">
    <location>
        <begin position="437"/>
        <end position="454"/>
    </location>
</feature>
<keyword evidence="2" id="KW-0175">Coiled coil</keyword>
<feature type="region of interest" description="Disordered" evidence="3">
    <location>
        <begin position="703"/>
        <end position="740"/>
    </location>
</feature>
<feature type="compositionally biased region" description="Low complexity" evidence="3">
    <location>
        <begin position="20"/>
        <end position="30"/>
    </location>
</feature>
<feature type="compositionally biased region" description="Basic residues" evidence="3">
    <location>
        <begin position="124"/>
        <end position="139"/>
    </location>
</feature>
<dbReference type="AlphaFoldDB" id="A0A7J6L343"/>
<dbReference type="OrthoDB" id="447301at2759"/>
<feature type="compositionally biased region" description="Pro residues" evidence="3">
    <location>
        <begin position="319"/>
        <end position="330"/>
    </location>
</feature>
<feature type="compositionally biased region" description="Basic and acidic residues" evidence="3">
    <location>
        <begin position="140"/>
        <end position="151"/>
    </location>
</feature>
<gene>
    <name evidence="5" type="ORF">FOZ61_008511</name>
</gene>
<evidence type="ECO:0000256" key="3">
    <source>
        <dbReference type="SAM" id="MobiDB-lite"/>
    </source>
</evidence>
<feature type="compositionally biased region" description="Basic and acidic residues" evidence="3">
    <location>
        <begin position="33"/>
        <end position="47"/>
    </location>
</feature>
<feature type="region of interest" description="Disordered" evidence="3">
    <location>
        <begin position="67"/>
        <end position="354"/>
    </location>
</feature>
<evidence type="ECO:0000259" key="4">
    <source>
        <dbReference type="PROSITE" id="PS50102"/>
    </source>
</evidence>
<evidence type="ECO:0000313" key="5">
    <source>
        <dbReference type="EMBL" id="KAF4654023.1"/>
    </source>
</evidence>
<name>A0A7J6L343_PEROL</name>
<dbReference type="Gene3D" id="3.30.70.330">
    <property type="match status" value="1"/>
</dbReference>
<dbReference type="SUPFAM" id="SSF54928">
    <property type="entry name" value="RNA-binding domain, RBD"/>
    <property type="match status" value="1"/>
</dbReference>
<feature type="domain" description="RRM" evidence="4">
    <location>
        <begin position="353"/>
        <end position="422"/>
    </location>
</feature>
<keyword evidence="1" id="KW-0694">RNA-binding</keyword>
<feature type="region of interest" description="Disordered" evidence="3">
    <location>
        <begin position="1"/>
        <end position="54"/>
    </location>
</feature>
<evidence type="ECO:0000313" key="6">
    <source>
        <dbReference type="Proteomes" id="UP000570595"/>
    </source>
</evidence>
<feature type="compositionally biased region" description="Basic and acidic residues" evidence="3">
    <location>
        <begin position="214"/>
        <end position="227"/>
    </location>
</feature>
<dbReference type="EMBL" id="JABAHT010000569">
    <property type="protein sequence ID" value="KAF4654023.1"/>
    <property type="molecule type" value="Genomic_DNA"/>
</dbReference>
<feature type="coiled-coil region" evidence="2">
    <location>
        <begin position="543"/>
        <end position="570"/>
    </location>
</feature>
<organism evidence="5 6">
    <name type="scientific">Perkinsus olseni</name>
    <name type="common">Perkinsus atlanticus</name>
    <dbReference type="NCBI Taxonomy" id="32597"/>
    <lineage>
        <taxon>Eukaryota</taxon>
        <taxon>Sar</taxon>
        <taxon>Alveolata</taxon>
        <taxon>Perkinsozoa</taxon>
        <taxon>Perkinsea</taxon>
        <taxon>Perkinsida</taxon>
        <taxon>Perkinsidae</taxon>
        <taxon>Perkinsus</taxon>
    </lineage>
</organism>
<proteinExistence type="predicted"/>
<feature type="region of interest" description="Disordered" evidence="3">
    <location>
        <begin position="428"/>
        <end position="468"/>
    </location>
</feature>